<dbReference type="Gene3D" id="3.90.1200.10">
    <property type="match status" value="1"/>
</dbReference>
<dbReference type="Proteomes" id="UP000295124">
    <property type="component" value="Unassembled WGS sequence"/>
</dbReference>
<name>A0A4R4ZGR8_9ACTN</name>
<dbReference type="InterPro" id="IPR002575">
    <property type="entry name" value="Aminoglycoside_PTrfase"/>
</dbReference>
<gene>
    <name evidence="2" type="ORF">E1263_22065</name>
</gene>
<dbReference type="InterPro" id="IPR051678">
    <property type="entry name" value="AGP_Transferase"/>
</dbReference>
<dbReference type="EMBL" id="SMKX01000065">
    <property type="protein sequence ID" value="TDD57808.1"/>
    <property type="molecule type" value="Genomic_DNA"/>
</dbReference>
<organism evidence="2 3">
    <name type="scientific">Kribbella antibiotica</name>
    <dbReference type="NCBI Taxonomy" id="190195"/>
    <lineage>
        <taxon>Bacteria</taxon>
        <taxon>Bacillati</taxon>
        <taxon>Actinomycetota</taxon>
        <taxon>Actinomycetes</taxon>
        <taxon>Propionibacteriales</taxon>
        <taxon>Kribbellaceae</taxon>
        <taxon>Kribbella</taxon>
    </lineage>
</organism>
<dbReference type="OrthoDB" id="3806873at2"/>
<accession>A0A4R4ZGR8</accession>
<dbReference type="Pfam" id="PF01636">
    <property type="entry name" value="APH"/>
    <property type="match status" value="1"/>
</dbReference>
<keyword evidence="3" id="KW-1185">Reference proteome</keyword>
<dbReference type="SUPFAM" id="SSF56112">
    <property type="entry name" value="Protein kinase-like (PK-like)"/>
    <property type="match status" value="1"/>
</dbReference>
<dbReference type="GO" id="GO:0016740">
    <property type="term" value="F:transferase activity"/>
    <property type="evidence" value="ECO:0007669"/>
    <property type="project" value="UniProtKB-KW"/>
</dbReference>
<dbReference type="AlphaFoldDB" id="A0A4R4ZGR8"/>
<reference evidence="2 3" key="1">
    <citation type="submission" date="2019-03" db="EMBL/GenBank/DDBJ databases">
        <title>Draft genome sequences of novel Actinobacteria.</title>
        <authorList>
            <person name="Sahin N."/>
            <person name="Ay H."/>
            <person name="Saygin H."/>
        </authorList>
    </citation>
    <scope>NUCLEOTIDE SEQUENCE [LARGE SCALE GENOMIC DNA]</scope>
    <source>
        <strain evidence="2 3">JCM 13523</strain>
    </source>
</reference>
<dbReference type="InterPro" id="IPR011009">
    <property type="entry name" value="Kinase-like_dom_sf"/>
</dbReference>
<evidence type="ECO:0000313" key="2">
    <source>
        <dbReference type="EMBL" id="TDD57808.1"/>
    </source>
</evidence>
<proteinExistence type="predicted"/>
<dbReference type="PANTHER" id="PTHR21310">
    <property type="entry name" value="AMINOGLYCOSIDE PHOSPHOTRANSFERASE-RELATED-RELATED"/>
    <property type="match status" value="1"/>
</dbReference>
<comment type="caution">
    <text evidence="2">The sequence shown here is derived from an EMBL/GenBank/DDBJ whole genome shotgun (WGS) entry which is preliminary data.</text>
</comment>
<feature type="domain" description="Aminoglycoside phosphotransferase" evidence="1">
    <location>
        <begin position="29"/>
        <end position="197"/>
    </location>
</feature>
<protein>
    <submittedName>
        <fullName evidence="2">Aminoglycoside phosphotransferase family protein</fullName>
    </submittedName>
</protein>
<evidence type="ECO:0000259" key="1">
    <source>
        <dbReference type="Pfam" id="PF01636"/>
    </source>
</evidence>
<keyword evidence="2" id="KW-0808">Transferase</keyword>
<sequence length="254" mass="27046">MQPTEASRYGAAVLGPIASTEPVAGFVGNQTFRLRAASGAVAYLKTGAAIAAEAHAIGAARELGVPAPRILATDLTVPYLLTAELPGAPSEAPAVVRAAASCLRQLHTVHADADWAATLLEPVQVLDELVPSDLADQLRRVLPPFIAEVSEVPPVLLHGDLHVRHLYAESGRLSGILDWGDSMYGDPLFDVARFTMTADADVVLAGYGLSANRELDRIFSQYRILWSLMALRAEIAAGGDWIDPHVRRIAAELS</sequence>
<evidence type="ECO:0000313" key="3">
    <source>
        <dbReference type="Proteomes" id="UP000295124"/>
    </source>
</evidence>
<dbReference type="RefSeq" id="WP_132170349.1">
    <property type="nucleotide sequence ID" value="NZ_SMKX01000065.1"/>
</dbReference>